<keyword evidence="3" id="KW-1185">Reference proteome</keyword>
<dbReference type="EMBL" id="JACETU010000005">
    <property type="protein sequence ID" value="KAF7428729.1"/>
    <property type="molecule type" value="Genomic_DNA"/>
</dbReference>
<sequence>MASPKPPNRVSAILRFCEDEDEGEDEDEDEGEDGGEPALWRTEEQRNGNGGTGTEEQRNRGTG</sequence>
<feature type="compositionally biased region" description="Acidic residues" evidence="1">
    <location>
        <begin position="18"/>
        <end position="35"/>
    </location>
</feature>
<dbReference type="RefSeq" id="XP_036631101.1">
    <property type="nucleotide sequence ID" value="XM_036777481.1"/>
</dbReference>
<reference evidence="2" key="1">
    <citation type="submission" date="2019-07" db="EMBL/GenBank/DDBJ databases">
        <authorList>
            <person name="Palmer J.M."/>
        </authorList>
    </citation>
    <scope>NUCLEOTIDE SEQUENCE</scope>
    <source>
        <strain evidence="2">PC9</strain>
    </source>
</reference>
<organism evidence="2 3">
    <name type="scientific">Pleurotus ostreatus</name>
    <name type="common">Oyster mushroom</name>
    <name type="synonym">White-rot fungus</name>
    <dbReference type="NCBI Taxonomy" id="5322"/>
    <lineage>
        <taxon>Eukaryota</taxon>
        <taxon>Fungi</taxon>
        <taxon>Dikarya</taxon>
        <taxon>Basidiomycota</taxon>
        <taxon>Agaricomycotina</taxon>
        <taxon>Agaricomycetes</taxon>
        <taxon>Agaricomycetidae</taxon>
        <taxon>Agaricales</taxon>
        <taxon>Pleurotineae</taxon>
        <taxon>Pleurotaceae</taxon>
        <taxon>Pleurotus</taxon>
    </lineage>
</organism>
<evidence type="ECO:0000256" key="1">
    <source>
        <dbReference type="SAM" id="MobiDB-lite"/>
    </source>
</evidence>
<feature type="region of interest" description="Disordered" evidence="1">
    <location>
        <begin position="1"/>
        <end position="63"/>
    </location>
</feature>
<protein>
    <submittedName>
        <fullName evidence="2">Uncharacterized protein</fullName>
    </submittedName>
</protein>
<dbReference type="VEuPathDB" id="FungiDB:PC9H_007958"/>
<comment type="caution">
    <text evidence="2">The sequence shown here is derived from an EMBL/GenBank/DDBJ whole genome shotgun (WGS) entry which is preliminary data.</text>
</comment>
<dbReference type="AlphaFoldDB" id="A0A8H6ZV49"/>
<dbReference type="Proteomes" id="UP000623687">
    <property type="component" value="Unassembled WGS sequence"/>
</dbReference>
<proteinExistence type="predicted"/>
<accession>A0A8H6ZV49</accession>
<dbReference type="GeneID" id="59377776"/>
<evidence type="ECO:0000313" key="2">
    <source>
        <dbReference type="EMBL" id="KAF7428729.1"/>
    </source>
</evidence>
<gene>
    <name evidence="2" type="ORF">PC9H_007958</name>
</gene>
<evidence type="ECO:0000313" key="3">
    <source>
        <dbReference type="Proteomes" id="UP000623687"/>
    </source>
</evidence>
<name>A0A8H6ZV49_PLEOS</name>